<evidence type="ECO:0000256" key="1">
    <source>
        <dbReference type="SAM" id="Phobius"/>
    </source>
</evidence>
<feature type="transmembrane region" description="Helical" evidence="1">
    <location>
        <begin position="127"/>
        <end position="144"/>
    </location>
</feature>
<dbReference type="EMBL" id="JAVDSG010000001">
    <property type="protein sequence ID" value="MDR6593218.1"/>
    <property type="molecule type" value="Genomic_DNA"/>
</dbReference>
<evidence type="ECO:0008006" key="4">
    <source>
        <dbReference type="Google" id="ProtNLM"/>
    </source>
</evidence>
<feature type="transmembrane region" description="Helical" evidence="1">
    <location>
        <begin position="173"/>
        <end position="193"/>
    </location>
</feature>
<keyword evidence="3" id="KW-1185">Reference proteome</keyword>
<protein>
    <recommendedName>
        <fullName evidence="4">Transferase</fullName>
    </recommendedName>
</protein>
<gene>
    <name evidence="2" type="ORF">J2S66_001602</name>
</gene>
<sequence length="479" mass="51388">MLRTSRLVTALAVAIAYVAAHLLTTAGLDLRDRERFADAPARAAVFADAVRGCAAGVPGSCDGVRAGDAWFRDNAPPFGSRTLVSLAADGAGDGRDTAVLYLDDLAEEVAADRVALDAALDGSADRALWWTGIAALLAGAALWLRRRRREAAADVVELVSRYVPHRPRWRRPVFLALTGVGYVLLVGGFLGGTLSLRVEGLPWGARSWVLVGAVVAVALASPVLRHSRRRSARDAVRALEADGRRPVLYLRAFVDDHTSAAVDNVTVGLSGFLLPVHSREEQLASVLRAFGPVIAVGRPGEPLPHLGAARFYLPPDDWRPGVLRLMELSRLVVLRLGPGEGLWWELERARATQPPDKLVLLVPGDRDDLHRRLDGHLPTPARLDLLVPSSADRWTAAVVAFDADWAPHVSPVVPAGSPPGSPAHHVARALRAALESVGVRRRGLVTRVNTGMLVAFGKVLLLLPVAVLVLRLIELADPR</sequence>
<reference evidence="2 3" key="1">
    <citation type="submission" date="2023-07" db="EMBL/GenBank/DDBJ databases">
        <title>Sequencing the genomes of 1000 actinobacteria strains.</title>
        <authorList>
            <person name="Klenk H.-P."/>
        </authorList>
    </citation>
    <scope>NUCLEOTIDE SEQUENCE [LARGE SCALE GENOMIC DNA]</scope>
    <source>
        <strain evidence="2 3">DSM 43749</strain>
    </source>
</reference>
<keyword evidence="1" id="KW-0472">Membrane</keyword>
<keyword evidence="1" id="KW-1133">Transmembrane helix</keyword>
<evidence type="ECO:0000313" key="2">
    <source>
        <dbReference type="EMBL" id="MDR6593218.1"/>
    </source>
</evidence>
<feature type="transmembrane region" description="Helical" evidence="1">
    <location>
        <begin position="450"/>
        <end position="473"/>
    </location>
</feature>
<proteinExistence type="predicted"/>
<feature type="transmembrane region" description="Helical" evidence="1">
    <location>
        <begin position="205"/>
        <end position="224"/>
    </location>
</feature>
<dbReference type="Proteomes" id="UP001268819">
    <property type="component" value="Unassembled WGS sequence"/>
</dbReference>
<dbReference type="RefSeq" id="WP_310305707.1">
    <property type="nucleotide sequence ID" value="NZ_BAAAXB010000001.1"/>
</dbReference>
<accession>A0ABU1PSG8</accession>
<name>A0ABU1PSG8_9PSEU</name>
<keyword evidence="1" id="KW-0812">Transmembrane</keyword>
<organism evidence="2 3">
    <name type="scientific">Saccharothrix longispora</name>
    <dbReference type="NCBI Taxonomy" id="33920"/>
    <lineage>
        <taxon>Bacteria</taxon>
        <taxon>Bacillati</taxon>
        <taxon>Actinomycetota</taxon>
        <taxon>Actinomycetes</taxon>
        <taxon>Pseudonocardiales</taxon>
        <taxon>Pseudonocardiaceae</taxon>
        <taxon>Saccharothrix</taxon>
    </lineage>
</organism>
<evidence type="ECO:0000313" key="3">
    <source>
        <dbReference type="Proteomes" id="UP001268819"/>
    </source>
</evidence>
<comment type="caution">
    <text evidence="2">The sequence shown here is derived from an EMBL/GenBank/DDBJ whole genome shotgun (WGS) entry which is preliminary data.</text>
</comment>